<feature type="compositionally biased region" description="Polar residues" evidence="1">
    <location>
        <begin position="1"/>
        <end position="10"/>
    </location>
</feature>
<keyword evidence="2" id="KW-0472">Membrane</keyword>
<accession>A0A0F4YET6</accession>
<evidence type="ECO:0000313" key="3">
    <source>
        <dbReference type="EMBL" id="KKA16491.1"/>
    </source>
</evidence>
<organism evidence="3 4">
    <name type="scientific">Rasamsonia emersonii (strain ATCC 16479 / CBS 393.64 / IMI 116815)</name>
    <dbReference type="NCBI Taxonomy" id="1408163"/>
    <lineage>
        <taxon>Eukaryota</taxon>
        <taxon>Fungi</taxon>
        <taxon>Dikarya</taxon>
        <taxon>Ascomycota</taxon>
        <taxon>Pezizomycotina</taxon>
        <taxon>Eurotiomycetes</taxon>
        <taxon>Eurotiomycetidae</taxon>
        <taxon>Eurotiales</taxon>
        <taxon>Trichocomaceae</taxon>
        <taxon>Rasamsonia</taxon>
    </lineage>
</organism>
<keyword evidence="4" id="KW-1185">Reference proteome</keyword>
<evidence type="ECO:0000313" key="4">
    <source>
        <dbReference type="Proteomes" id="UP000053958"/>
    </source>
</evidence>
<dbReference type="RefSeq" id="XP_013323103.1">
    <property type="nucleotide sequence ID" value="XM_013467649.1"/>
</dbReference>
<keyword evidence="2" id="KW-0812">Transmembrane</keyword>
<dbReference type="EMBL" id="LASV01000761">
    <property type="protein sequence ID" value="KKA16491.1"/>
    <property type="molecule type" value="Genomic_DNA"/>
</dbReference>
<feature type="region of interest" description="Disordered" evidence="1">
    <location>
        <begin position="1"/>
        <end position="34"/>
    </location>
</feature>
<dbReference type="AlphaFoldDB" id="A0A0F4YET6"/>
<keyword evidence="2" id="KW-1133">Transmembrane helix</keyword>
<comment type="caution">
    <text evidence="3">The sequence shown here is derived from an EMBL/GenBank/DDBJ whole genome shotgun (WGS) entry which is preliminary data.</text>
</comment>
<protein>
    <submittedName>
        <fullName evidence="3">Uncharacterized protein</fullName>
    </submittedName>
</protein>
<name>A0A0F4YET6_RASE3</name>
<evidence type="ECO:0000256" key="2">
    <source>
        <dbReference type="SAM" id="Phobius"/>
    </source>
</evidence>
<dbReference type="Proteomes" id="UP000053958">
    <property type="component" value="Unassembled WGS sequence"/>
</dbReference>
<proteinExistence type="predicted"/>
<dbReference type="GeneID" id="25321830"/>
<gene>
    <name evidence="3" type="ORF">T310_9916</name>
</gene>
<feature type="transmembrane region" description="Helical" evidence="2">
    <location>
        <begin position="75"/>
        <end position="93"/>
    </location>
</feature>
<feature type="non-terminal residue" evidence="3">
    <location>
        <position position="1"/>
    </location>
</feature>
<reference evidence="3 4" key="1">
    <citation type="submission" date="2015-04" db="EMBL/GenBank/DDBJ databases">
        <authorList>
            <person name="Heijne W.H."/>
            <person name="Fedorova N.D."/>
            <person name="Nierman W.C."/>
            <person name="Vollebregt A.W."/>
            <person name="Zhao Z."/>
            <person name="Wu L."/>
            <person name="Kumar M."/>
            <person name="Stam H."/>
            <person name="van den Berg M.A."/>
            <person name="Pel H.J."/>
        </authorList>
    </citation>
    <scope>NUCLEOTIDE SEQUENCE [LARGE SCALE GENOMIC DNA]</scope>
    <source>
        <strain evidence="3 4">CBS 393.64</strain>
    </source>
</reference>
<feature type="compositionally biased region" description="Basic residues" evidence="1">
    <location>
        <begin position="24"/>
        <end position="34"/>
    </location>
</feature>
<sequence length="110" mass="13003">WPIMMTQKTQIPKKGQSQSQRLKNQQRNRRRKGLFKKVKEYSIICVRPWRRPDWSRGCFPHDLASSQLVKSHIEFLCLLCFLLLPSLSVLHLFDRLDISNTTSFAFIARS</sequence>
<evidence type="ECO:0000256" key="1">
    <source>
        <dbReference type="SAM" id="MobiDB-lite"/>
    </source>
</evidence>